<keyword evidence="15" id="KW-1185">Reference proteome</keyword>
<accession>A0A813TFI9</accession>
<gene>
    <name evidence="14" type="ORF">JXQ802_LOCUS4558</name>
    <name evidence="13" type="ORF">PYM288_LOCUS3409</name>
</gene>
<dbReference type="PANTHER" id="PTHR11690">
    <property type="entry name" value="AMILORIDE-SENSITIVE SODIUM CHANNEL-RELATED"/>
    <property type="match status" value="1"/>
</dbReference>
<keyword evidence="2 11" id="KW-0813">Transport</keyword>
<evidence type="ECO:0000256" key="3">
    <source>
        <dbReference type="ARBA" id="ARBA00022461"/>
    </source>
</evidence>
<evidence type="ECO:0000256" key="11">
    <source>
        <dbReference type="RuleBase" id="RU000679"/>
    </source>
</evidence>
<feature type="transmembrane region" description="Helical" evidence="12">
    <location>
        <begin position="58"/>
        <end position="83"/>
    </location>
</feature>
<keyword evidence="6" id="KW-0915">Sodium</keyword>
<keyword evidence="4 11" id="KW-0812">Transmembrane</keyword>
<evidence type="ECO:0000256" key="2">
    <source>
        <dbReference type="ARBA" id="ARBA00022448"/>
    </source>
</evidence>
<protein>
    <submittedName>
        <fullName evidence="14">Uncharacterized protein</fullName>
    </submittedName>
</protein>
<evidence type="ECO:0000256" key="4">
    <source>
        <dbReference type="ARBA" id="ARBA00022692"/>
    </source>
</evidence>
<evidence type="ECO:0000256" key="7">
    <source>
        <dbReference type="ARBA" id="ARBA00023065"/>
    </source>
</evidence>
<comment type="similarity">
    <text evidence="11">Belongs to the amiloride-sensitive sodium channel (TC 1.A.6) family.</text>
</comment>
<evidence type="ECO:0000256" key="8">
    <source>
        <dbReference type="ARBA" id="ARBA00023136"/>
    </source>
</evidence>
<keyword evidence="9 11" id="KW-0739">Sodium transport</keyword>
<keyword evidence="7 11" id="KW-0406">Ion transport</keyword>
<name>A0A813TFI9_9BILA</name>
<evidence type="ECO:0000256" key="5">
    <source>
        <dbReference type="ARBA" id="ARBA00022989"/>
    </source>
</evidence>
<evidence type="ECO:0000313" key="13">
    <source>
        <dbReference type="EMBL" id="CAF0776887.1"/>
    </source>
</evidence>
<dbReference type="Proteomes" id="UP000663854">
    <property type="component" value="Unassembled WGS sequence"/>
</dbReference>
<dbReference type="Gene3D" id="2.60.470.10">
    <property type="entry name" value="Acid-sensing ion channels like domains"/>
    <property type="match status" value="1"/>
</dbReference>
<keyword evidence="3 11" id="KW-0894">Sodium channel</keyword>
<comment type="caution">
    <text evidence="14">The sequence shown here is derived from an EMBL/GenBank/DDBJ whole genome shotgun (WGS) entry which is preliminary data.</text>
</comment>
<dbReference type="AlphaFoldDB" id="A0A813TFI9"/>
<sequence>MFDATIKNATNIFSRKPEVLKQLPTVQRPGSIIKEFSLNTSTHGLPGIARSQSIPNRIFWSVSTLIFTGVMIYFIVQAIHAYFEYPTQTSVSTMFEWPQAFPAVTICNYSPIQYNKFIGPFLNYTNSLNLTNTTDTTKFTYTQSLYVADFINYKLNHEDSLKEFFYPLETMMISCEYNGITCSVANFTWFLTPSYGTCYTFNAKLKNAVNGGIRYNADNGRMGIFKLQLYAHRHQYVPYLSNATGMVALVHDNAQVPDVEMSVLYLSPGRHHRLSFAKKINTFLSAPYTTCNDKVTLGLQAMFDEYHGPDYGYSRNQCFFACIQAYTYQTCECGNPFLWAIRSVALLGADKTTNISFCNITNPCYNEARTNFMNIKSIWSTNCPDCMPECSYTDFIIESTSLLAPPEFLLDSIKKFVESSNISVSANWSTSMASEIQSNYVALEVVPGTTRTNVYTEQATISPVDVLSNVGGQTGLWIGISFLSLMEIAEMIYRLIRYQCHNLRKIIQNRFRIPETDNF</sequence>
<keyword evidence="8 12" id="KW-0472">Membrane</keyword>
<keyword evidence="5 12" id="KW-1133">Transmembrane helix</keyword>
<dbReference type="Pfam" id="PF00858">
    <property type="entry name" value="ASC"/>
    <property type="match status" value="1"/>
</dbReference>
<reference evidence="14" key="1">
    <citation type="submission" date="2021-02" db="EMBL/GenBank/DDBJ databases">
        <authorList>
            <person name="Nowell W R."/>
        </authorList>
    </citation>
    <scope>NUCLEOTIDE SEQUENCE</scope>
</reference>
<evidence type="ECO:0000313" key="14">
    <source>
        <dbReference type="EMBL" id="CAF0807574.1"/>
    </source>
</evidence>
<dbReference type="PANTHER" id="PTHR11690:SF248">
    <property type="entry name" value="PICKPOCKET 17, ISOFORM A"/>
    <property type="match status" value="1"/>
</dbReference>
<evidence type="ECO:0000256" key="6">
    <source>
        <dbReference type="ARBA" id="ARBA00023053"/>
    </source>
</evidence>
<keyword evidence="10 11" id="KW-0407">Ion channel</keyword>
<dbReference type="EMBL" id="CAJNOL010000065">
    <property type="protein sequence ID" value="CAF0807574.1"/>
    <property type="molecule type" value="Genomic_DNA"/>
</dbReference>
<dbReference type="GO" id="GO:0015280">
    <property type="term" value="F:ligand-gated sodium channel activity"/>
    <property type="evidence" value="ECO:0007669"/>
    <property type="project" value="TreeGrafter"/>
</dbReference>
<dbReference type="Gene3D" id="1.10.287.770">
    <property type="entry name" value="YojJ-like"/>
    <property type="match status" value="1"/>
</dbReference>
<dbReference type="InterPro" id="IPR001873">
    <property type="entry name" value="ENaC"/>
</dbReference>
<evidence type="ECO:0000256" key="1">
    <source>
        <dbReference type="ARBA" id="ARBA00004141"/>
    </source>
</evidence>
<evidence type="ECO:0000256" key="12">
    <source>
        <dbReference type="SAM" id="Phobius"/>
    </source>
</evidence>
<dbReference type="EMBL" id="CAJNOH010000026">
    <property type="protein sequence ID" value="CAF0776887.1"/>
    <property type="molecule type" value="Genomic_DNA"/>
</dbReference>
<evidence type="ECO:0000256" key="10">
    <source>
        <dbReference type="ARBA" id="ARBA00023303"/>
    </source>
</evidence>
<proteinExistence type="inferred from homology"/>
<comment type="subcellular location">
    <subcellularLocation>
        <location evidence="1">Membrane</location>
        <topology evidence="1">Multi-pass membrane protein</topology>
    </subcellularLocation>
</comment>
<dbReference type="Proteomes" id="UP000663870">
    <property type="component" value="Unassembled WGS sequence"/>
</dbReference>
<dbReference type="GO" id="GO:0005886">
    <property type="term" value="C:plasma membrane"/>
    <property type="evidence" value="ECO:0007669"/>
    <property type="project" value="TreeGrafter"/>
</dbReference>
<organism evidence="14 15">
    <name type="scientific">Rotaria sordida</name>
    <dbReference type="NCBI Taxonomy" id="392033"/>
    <lineage>
        <taxon>Eukaryota</taxon>
        <taxon>Metazoa</taxon>
        <taxon>Spiralia</taxon>
        <taxon>Gnathifera</taxon>
        <taxon>Rotifera</taxon>
        <taxon>Eurotatoria</taxon>
        <taxon>Bdelloidea</taxon>
        <taxon>Philodinida</taxon>
        <taxon>Philodinidae</taxon>
        <taxon>Rotaria</taxon>
    </lineage>
</organism>
<evidence type="ECO:0000256" key="9">
    <source>
        <dbReference type="ARBA" id="ARBA00023201"/>
    </source>
</evidence>
<evidence type="ECO:0000313" key="15">
    <source>
        <dbReference type="Proteomes" id="UP000663870"/>
    </source>
</evidence>
<dbReference type="PRINTS" id="PR01078">
    <property type="entry name" value="AMINACHANNEL"/>
</dbReference>